<accession>A0A4S9SSI7</accession>
<comment type="caution">
    <text evidence="2">The sequence shown here is derived from an EMBL/GenBank/DDBJ whole genome shotgun (WGS) entry which is preliminary data.</text>
</comment>
<evidence type="ECO:0000313" key="3">
    <source>
        <dbReference type="Proteomes" id="UP000308005"/>
    </source>
</evidence>
<dbReference type="AlphaFoldDB" id="A0A4S9SSI7"/>
<proteinExistence type="predicted"/>
<feature type="compositionally biased region" description="Polar residues" evidence="1">
    <location>
        <begin position="274"/>
        <end position="284"/>
    </location>
</feature>
<name>A0A4S9SSI7_AURPU</name>
<feature type="region of interest" description="Disordered" evidence="1">
    <location>
        <begin position="222"/>
        <end position="284"/>
    </location>
</feature>
<feature type="compositionally biased region" description="Basic and acidic residues" evidence="1">
    <location>
        <begin position="261"/>
        <end position="270"/>
    </location>
</feature>
<feature type="compositionally biased region" description="Basic and acidic residues" evidence="1">
    <location>
        <begin position="222"/>
        <end position="240"/>
    </location>
</feature>
<protein>
    <submittedName>
        <fullName evidence="2">Uncharacterized protein</fullName>
    </submittedName>
</protein>
<sequence length="284" mass="31709">MITDDRGFCFVIRLNISHGEHGAELAVTTETRATGPSSLREDHISQSRLGQPPCCSHHSYTLCPAVSTAASSSVIGDLQGQLAIAQNDILSRNTLLEAREAEVQRLKQNIESQHATLTRQSIKITALEGRTVALGPDDPKLTAQLKAKKLRWRIFRTSSSLKTSRSWTSKLSRRTPDVARTTELTRKIHDQRSEMGFDFDRGEENNDQAVFDNFIGCLPPHKMKEGESGKQAEARTHQADYEYADEDEDEDTDAPTPQERPMSERVHDPAFLESSPSPVRNSIQ</sequence>
<dbReference type="EMBL" id="QZBM01000443">
    <property type="protein sequence ID" value="THZ14087.1"/>
    <property type="molecule type" value="Genomic_DNA"/>
</dbReference>
<evidence type="ECO:0000313" key="2">
    <source>
        <dbReference type="EMBL" id="THZ14087.1"/>
    </source>
</evidence>
<dbReference type="Proteomes" id="UP000308005">
    <property type="component" value="Unassembled WGS sequence"/>
</dbReference>
<gene>
    <name evidence="2" type="ORF">D6C91_07504</name>
</gene>
<evidence type="ECO:0000256" key="1">
    <source>
        <dbReference type="SAM" id="MobiDB-lite"/>
    </source>
</evidence>
<reference evidence="2 3" key="1">
    <citation type="submission" date="2018-10" db="EMBL/GenBank/DDBJ databases">
        <title>Fifty Aureobasidium pullulans genomes reveal a recombining polyextremotolerant generalist.</title>
        <authorList>
            <person name="Gostincar C."/>
            <person name="Turk M."/>
            <person name="Zajc J."/>
            <person name="Gunde-Cimerman N."/>
        </authorList>
    </citation>
    <scope>NUCLEOTIDE SEQUENCE [LARGE SCALE GENOMIC DNA]</scope>
    <source>
        <strain evidence="2 3">EXF-3863</strain>
    </source>
</reference>
<organism evidence="2 3">
    <name type="scientific">Aureobasidium pullulans</name>
    <name type="common">Black yeast</name>
    <name type="synonym">Pullularia pullulans</name>
    <dbReference type="NCBI Taxonomy" id="5580"/>
    <lineage>
        <taxon>Eukaryota</taxon>
        <taxon>Fungi</taxon>
        <taxon>Dikarya</taxon>
        <taxon>Ascomycota</taxon>
        <taxon>Pezizomycotina</taxon>
        <taxon>Dothideomycetes</taxon>
        <taxon>Dothideomycetidae</taxon>
        <taxon>Dothideales</taxon>
        <taxon>Saccotheciaceae</taxon>
        <taxon>Aureobasidium</taxon>
    </lineage>
</organism>
<feature type="compositionally biased region" description="Acidic residues" evidence="1">
    <location>
        <begin position="242"/>
        <end position="253"/>
    </location>
</feature>